<comment type="catalytic activity">
    <reaction evidence="3">
        <text>D-mannitol 1-phosphate + NAD(+) = beta-D-fructose 6-phosphate + NADH + H(+)</text>
        <dbReference type="Rhea" id="RHEA:19661"/>
        <dbReference type="ChEBI" id="CHEBI:15378"/>
        <dbReference type="ChEBI" id="CHEBI:57540"/>
        <dbReference type="ChEBI" id="CHEBI:57634"/>
        <dbReference type="ChEBI" id="CHEBI:57945"/>
        <dbReference type="ChEBI" id="CHEBI:61381"/>
        <dbReference type="EC" id="1.1.1.17"/>
    </reaction>
</comment>
<dbReference type="Pfam" id="PF08125">
    <property type="entry name" value="Mannitol_dh_C"/>
    <property type="match status" value="1"/>
</dbReference>
<dbReference type="Pfam" id="PF01232">
    <property type="entry name" value="Mannitol_dh"/>
    <property type="match status" value="1"/>
</dbReference>
<dbReference type="AlphaFoldDB" id="A0A318KPS8"/>
<name>A0A318KPS8_9FIRM</name>
<feature type="domain" description="Mannitol dehydrogenase C-terminal" evidence="5">
    <location>
        <begin position="234"/>
        <end position="356"/>
    </location>
</feature>
<dbReference type="InterPro" id="IPR008927">
    <property type="entry name" value="6-PGluconate_DH-like_C_sf"/>
</dbReference>
<keyword evidence="2" id="KW-0520">NAD</keyword>
<evidence type="ECO:0000313" key="6">
    <source>
        <dbReference type="EMBL" id="PXX79680.1"/>
    </source>
</evidence>
<gene>
    <name evidence="6" type="ORF">DES51_105154</name>
</gene>
<dbReference type="InterPro" id="IPR013118">
    <property type="entry name" value="Mannitol_DH_C"/>
</dbReference>
<proteinExistence type="predicted"/>
<keyword evidence="1" id="KW-0560">Oxidoreductase</keyword>
<keyword evidence="7" id="KW-1185">Reference proteome</keyword>
<dbReference type="GO" id="GO:0008926">
    <property type="term" value="F:mannitol-1-phosphate 5-dehydrogenase activity"/>
    <property type="evidence" value="ECO:0007669"/>
    <property type="project" value="UniProtKB-EC"/>
</dbReference>
<dbReference type="Proteomes" id="UP000247612">
    <property type="component" value="Unassembled WGS sequence"/>
</dbReference>
<dbReference type="STRING" id="1034346.GCA_000313565_00746"/>
<evidence type="ECO:0000256" key="1">
    <source>
        <dbReference type="ARBA" id="ARBA00023002"/>
    </source>
</evidence>
<evidence type="ECO:0000256" key="2">
    <source>
        <dbReference type="ARBA" id="ARBA00023027"/>
    </source>
</evidence>
<evidence type="ECO:0000259" key="5">
    <source>
        <dbReference type="Pfam" id="PF08125"/>
    </source>
</evidence>
<reference evidence="6 7" key="1">
    <citation type="submission" date="2018-05" db="EMBL/GenBank/DDBJ databases">
        <title>Genomic Encyclopedia of Type Strains, Phase IV (KMG-IV): sequencing the most valuable type-strain genomes for metagenomic binning, comparative biology and taxonomic classification.</title>
        <authorList>
            <person name="Goeker M."/>
        </authorList>
    </citation>
    <scope>NUCLEOTIDE SEQUENCE [LARGE SCALE GENOMIC DNA]</scope>
    <source>
        <strain evidence="6 7">JC118</strain>
    </source>
</reference>
<feature type="domain" description="Mannitol dehydrogenase N-terminal" evidence="4">
    <location>
        <begin position="8"/>
        <end position="185"/>
    </location>
</feature>
<dbReference type="Gene3D" id="1.10.1040.10">
    <property type="entry name" value="N-(1-d-carboxylethyl)-l-norvaline Dehydrogenase, domain 2"/>
    <property type="match status" value="1"/>
</dbReference>
<dbReference type="InterPro" id="IPR013328">
    <property type="entry name" value="6PGD_dom2"/>
</dbReference>
<dbReference type="PANTHER" id="PTHR30524">
    <property type="entry name" value="MANNITOL-1-PHOSPHATE 5-DEHYDROGENASE"/>
    <property type="match status" value="1"/>
</dbReference>
<dbReference type="SUPFAM" id="SSF48179">
    <property type="entry name" value="6-phosphogluconate dehydrogenase C-terminal domain-like"/>
    <property type="match status" value="1"/>
</dbReference>
<accession>A0A318KPS8</accession>
<protein>
    <submittedName>
        <fullName evidence="6">Mannitol-1-phosphate/altronate dehydrogenase</fullName>
    </submittedName>
</protein>
<dbReference type="RefSeq" id="WP_022937057.1">
    <property type="nucleotide sequence ID" value="NZ_CABKRQ010000002.1"/>
</dbReference>
<dbReference type="Gene3D" id="3.40.50.720">
    <property type="entry name" value="NAD(P)-binding Rossmann-like Domain"/>
    <property type="match status" value="1"/>
</dbReference>
<comment type="caution">
    <text evidence="6">The sequence shown here is derived from an EMBL/GenBank/DDBJ whole genome shotgun (WGS) entry which is preliminary data.</text>
</comment>
<evidence type="ECO:0000313" key="7">
    <source>
        <dbReference type="Proteomes" id="UP000247612"/>
    </source>
</evidence>
<dbReference type="InterPro" id="IPR013131">
    <property type="entry name" value="Mannitol_DH_N"/>
</dbReference>
<organism evidence="6 7">
    <name type="scientific">Dielma fastidiosa</name>
    <dbReference type="NCBI Taxonomy" id="1034346"/>
    <lineage>
        <taxon>Bacteria</taxon>
        <taxon>Bacillati</taxon>
        <taxon>Bacillota</taxon>
        <taxon>Erysipelotrichia</taxon>
        <taxon>Erysipelotrichales</taxon>
        <taxon>Erysipelotrichaceae</taxon>
        <taxon>Dielma</taxon>
    </lineage>
</organism>
<dbReference type="EMBL" id="QJKH01000005">
    <property type="protein sequence ID" value="PXX79680.1"/>
    <property type="molecule type" value="Genomic_DNA"/>
</dbReference>
<dbReference type="GO" id="GO:0019592">
    <property type="term" value="P:mannitol catabolic process"/>
    <property type="evidence" value="ECO:0007669"/>
    <property type="project" value="TreeGrafter"/>
</dbReference>
<dbReference type="GO" id="GO:0005829">
    <property type="term" value="C:cytosol"/>
    <property type="evidence" value="ECO:0007669"/>
    <property type="project" value="TreeGrafter"/>
</dbReference>
<dbReference type="InterPro" id="IPR036291">
    <property type="entry name" value="NAD(P)-bd_dom_sf"/>
</dbReference>
<dbReference type="PANTHER" id="PTHR30524:SF0">
    <property type="entry name" value="ALTRONATE OXIDOREDUCTASE-RELATED"/>
    <property type="match status" value="1"/>
</dbReference>
<sequence>MDKKGCVLIIGAGRSGRGMLGELFDRDGWQLIFADNDTQLVEGLRKQNYYTVQMTDLSTNENQERRIENFKVLDTVNDYDEYIDAIINADYVATALKPDAFKQVAKDLAAAVARLADLKLNKKVLVTLGANYVGLYQTFDTLIRKALDTELIPVYEASMCLIMSIVNRKNLLPDTAHKTEDQYRIIGDNKPVLRVEDLPVLREKAELPAFFRLEKNLDLAMVYKIWTGNLVQCSMAFVALKDGIEYTNEAAHHPKASLYAYYAAVEGYNGVAAEYHLPPRSDEEAKKTVTIFRNEEFQDSLHRIAREPIRKFGRNDRFLGPAFCCIKHGIVPYYITKCLAYGFFYYNEHDPQSVELRRRIENEGIEQVIQSCCSLHLEAEYDAIIYQLILNAYYEILGKNPLDE</sequence>
<evidence type="ECO:0000259" key="4">
    <source>
        <dbReference type="Pfam" id="PF01232"/>
    </source>
</evidence>
<evidence type="ECO:0000256" key="3">
    <source>
        <dbReference type="ARBA" id="ARBA00048615"/>
    </source>
</evidence>
<dbReference type="SUPFAM" id="SSF51735">
    <property type="entry name" value="NAD(P)-binding Rossmann-fold domains"/>
    <property type="match status" value="1"/>
</dbReference>